<evidence type="ECO:0000313" key="2">
    <source>
        <dbReference type="Proteomes" id="UP000282674"/>
    </source>
</evidence>
<keyword evidence="2" id="KW-1185">Reference proteome</keyword>
<accession>A0A3M2M7R8</accession>
<dbReference type="Proteomes" id="UP000282674">
    <property type="component" value="Unassembled WGS sequence"/>
</dbReference>
<evidence type="ECO:0000313" key="1">
    <source>
        <dbReference type="EMBL" id="RMI45529.1"/>
    </source>
</evidence>
<proteinExistence type="predicted"/>
<protein>
    <submittedName>
        <fullName evidence="1">Uncharacterized protein</fullName>
    </submittedName>
</protein>
<gene>
    <name evidence="1" type="ORF">EBO15_09450</name>
</gene>
<dbReference type="OrthoDB" id="281785at2"/>
<sequence length="210" mass="23344">MRAAAEIRDYLVDQLNLTLRRPEMYGGETAIRLVLDHLEYAEHRDRAGLPSLLEERGAWTPRGVTGAFAQVIPGDYESGIASVYAEYAQARGWLKIDRALTAAEYSALATEYRRWTAQDRSLTDVLETFGPPSILFGGTNPLYGKTLSYTSGAPTDPVVSFHLWNGTEPDAESTWPPLYNEPVLLVARSTTQTFETSLAFTPEGTRRRPS</sequence>
<dbReference type="EMBL" id="RFFG01000013">
    <property type="protein sequence ID" value="RMI45529.1"/>
    <property type="molecule type" value="Genomic_DNA"/>
</dbReference>
<reference evidence="1 2" key="1">
    <citation type="submission" date="2018-10" db="EMBL/GenBank/DDBJ databases">
        <title>Isolation from soil.</title>
        <authorList>
            <person name="Hu J."/>
        </authorList>
    </citation>
    <scope>NUCLEOTIDE SEQUENCE [LARGE SCALE GENOMIC DNA]</scope>
    <source>
        <strain evidence="1 2">NEAU-Ht49</strain>
    </source>
</reference>
<name>A0A3M2M7R8_9ACTN</name>
<comment type="caution">
    <text evidence="1">The sequence shown here is derived from an EMBL/GenBank/DDBJ whole genome shotgun (WGS) entry which is preliminary data.</text>
</comment>
<dbReference type="AlphaFoldDB" id="A0A3M2M7R8"/>
<organism evidence="1 2">
    <name type="scientific">Actinomadura harenae</name>
    <dbReference type="NCBI Taxonomy" id="2483351"/>
    <lineage>
        <taxon>Bacteria</taxon>
        <taxon>Bacillati</taxon>
        <taxon>Actinomycetota</taxon>
        <taxon>Actinomycetes</taxon>
        <taxon>Streptosporangiales</taxon>
        <taxon>Thermomonosporaceae</taxon>
        <taxon>Actinomadura</taxon>
    </lineage>
</organism>